<dbReference type="Gene3D" id="3.40.50.150">
    <property type="entry name" value="Vaccinia Virus protein VP39"/>
    <property type="match status" value="2"/>
</dbReference>
<evidence type="ECO:0000256" key="4">
    <source>
        <dbReference type="ARBA" id="ARBA00022679"/>
    </source>
</evidence>
<protein>
    <submittedName>
        <fullName evidence="7">16S rRNA m(2)G 1207 methyltransferase</fullName>
    </submittedName>
</protein>
<accession>A0A316GB99</accession>
<dbReference type="GO" id="GO:0032259">
    <property type="term" value="P:methylation"/>
    <property type="evidence" value="ECO:0007669"/>
    <property type="project" value="UniProtKB-KW"/>
</dbReference>
<dbReference type="AlphaFoldDB" id="A0A316GB99"/>
<dbReference type="InterPro" id="IPR029063">
    <property type="entry name" value="SAM-dependent_MTases_sf"/>
</dbReference>
<dbReference type="GO" id="GO:0003676">
    <property type="term" value="F:nucleic acid binding"/>
    <property type="evidence" value="ECO:0007669"/>
    <property type="project" value="InterPro"/>
</dbReference>
<dbReference type="PANTHER" id="PTHR47816:SF4">
    <property type="entry name" value="RIBOSOMAL RNA SMALL SUBUNIT METHYLTRANSFERASE C"/>
    <property type="match status" value="1"/>
</dbReference>
<dbReference type="GO" id="GO:0008757">
    <property type="term" value="F:S-adenosylmethionine-dependent methyltransferase activity"/>
    <property type="evidence" value="ECO:0007669"/>
    <property type="project" value="InterPro"/>
</dbReference>
<dbReference type="Proteomes" id="UP000245390">
    <property type="component" value="Unassembled WGS sequence"/>
</dbReference>
<keyword evidence="2" id="KW-0698">rRNA processing</keyword>
<evidence type="ECO:0000256" key="1">
    <source>
        <dbReference type="ARBA" id="ARBA00022490"/>
    </source>
</evidence>
<dbReference type="GO" id="GO:0006364">
    <property type="term" value="P:rRNA processing"/>
    <property type="evidence" value="ECO:0007669"/>
    <property type="project" value="UniProtKB-KW"/>
</dbReference>
<comment type="caution">
    <text evidence="7">The sequence shown here is derived from an EMBL/GenBank/DDBJ whole genome shotgun (WGS) entry which is preliminary data.</text>
</comment>
<dbReference type="PANTHER" id="PTHR47816">
    <property type="entry name" value="RIBOSOMAL RNA SMALL SUBUNIT METHYLTRANSFERASE C"/>
    <property type="match status" value="1"/>
</dbReference>
<evidence type="ECO:0000313" key="8">
    <source>
        <dbReference type="Proteomes" id="UP000245390"/>
    </source>
</evidence>
<evidence type="ECO:0000256" key="3">
    <source>
        <dbReference type="ARBA" id="ARBA00022603"/>
    </source>
</evidence>
<keyword evidence="3 7" id="KW-0489">Methyltransferase</keyword>
<dbReference type="OrthoDB" id="9816072at2"/>
<evidence type="ECO:0000256" key="2">
    <source>
        <dbReference type="ARBA" id="ARBA00022552"/>
    </source>
</evidence>
<keyword evidence="5" id="KW-0949">S-adenosyl-L-methionine</keyword>
<dbReference type="SUPFAM" id="SSF53335">
    <property type="entry name" value="S-adenosyl-L-methionine-dependent methyltransferases"/>
    <property type="match status" value="1"/>
</dbReference>
<dbReference type="Pfam" id="PF05175">
    <property type="entry name" value="MTS"/>
    <property type="match status" value="1"/>
</dbReference>
<dbReference type="InterPro" id="IPR046977">
    <property type="entry name" value="RsmC/RlmG"/>
</dbReference>
<evidence type="ECO:0000259" key="6">
    <source>
        <dbReference type="Pfam" id="PF05175"/>
    </source>
</evidence>
<sequence length="327" mass="35143">MLSDRLTLALERGLAALPASGTIAVVEPPADADLSALPRDRVEVIARQFPAHRRFAAEGFAMRETPGGPYALAFLSLPRAKDAARDLIARTAAATDGPVLVDGQKTDGIDSMLKDLRARAEVSEAISKAHGKIFALSGGTFDDWLETPARVAGGFATRPGVFSADGPDPASEALAAALPDLKGAVVDLGAGWGFLSRAILTRKGVTRLDLVEADHAALDAARENVTDPRAHFHWADARDWRPETPADHVVTNPPFHASRRADPELGRDFIRAAAQMLKPHGTLWLVANRHLPYEKTLDEAFREVRALDPSGPFKLYAASRPRAPRKG</sequence>
<dbReference type="KEGG" id="salo:EF888_09105"/>
<dbReference type="InterPro" id="IPR007848">
    <property type="entry name" value="Small_mtfrase_dom"/>
</dbReference>
<evidence type="ECO:0000313" key="7">
    <source>
        <dbReference type="EMBL" id="PWK56940.1"/>
    </source>
</evidence>
<name>A0A316GB99_9RHOB</name>
<organism evidence="7 8">
    <name type="scientific">Silicimonas algicola</name>
    <dbReference type="NCBI Taxonomy" id="1826607"/>
    <lineage>
        <taxon>Bacteria</taxon>
        <taxon>Pseudomonadati</taxon>
        <taxon>Pseudomonadota</taxon>
        <taxon>Alphaproteobacteria</taxon>
        <taxon>Rhodobacterales</taxon>
        <taxon>Paracoccaceae</taxon>
    </lineage>
</organism>
<evidence type="ECO:0000256" key="5">
    <source>
        <dbReference type="ARBA" id="ARBA00022691"/>
    </source>
</evidence>
<feature type="domain" description="Methyltransferase small" evidence="6">
    <location>
        <begin position="155"/>
        <end position="316"/>
    </location>
</feature>
<keyword evidence="4 7" id="KW-0808">Transferase</keyword>
<keyword evidence="8" id="KW-1185">Reference proteome</keyword>
<dbReference type="GO" id="GO:0008170">
    <property type="term" value="F:N-methyltransferase activity"/>
    <property type="evidence" value="ECO:0007669"/>
    <property type="project" value="UniProtKB-ARBA"/>
</dbReference>
<dbReference type="EMBL" id="QGGV01000003">
    <property type="protein sequence ID" value="PWK56940.1"/>
    <property type="molecule type" value="Genomic_DNA"/>
</dbReference>
<keyword evidence="1" id="KW-0963">Cytoplasm</keyword>
<dbReference type="InterPro" id="IPR002052">
    <property type="entry name" value="DNA_methylase_N6_adenine_CS"/>
</dbReference>
<dbReference type="CDD" id="cd02440">
    <property type="entry name" value="AdoMet_MTases"/>
    <property type="match status" value="1"/>
</dbReference>
<gene>
    <name evidence="7" type="ORF">C8D95_103174</name>
</gene>
<reference evidence="7 8" key="1">
    <citation type="submission" date="2018-05" db="EMBL/GenBank/DDBJ databases">
        <title>Genomic Encyclopedia of Type Strains, Phase IV (KMG-IV): sequencing the most valuable type-strain genomes for metagenomic binning, comparative biology and taxonomic classification.</title>
        <authorList>
            <person name="Goeker M."/>
        </authorList>
    </citation>
    <scope>NUCLEOTIDE SEQUENCE [LARGE SCALE GENOMIC DNA]</scope>
    <source>
        <strain evidence="7 8">DSM 103371</strain>
    </source>
</reference>
<dbReference type="PROSITE" id="PS00092">
    <property type="entry name" value="N6_MTASE"/>
    <property type="match status" value="1"/>
</dbReference>
<proteinExistence type="predicted"/>
<dbReference type="RefSeq" id="WP_109758698.1">
    <property type="nucleotide sequence ID" value="NZ_CP034588.1"/>
</dbReference>